<keyword evidence="3 6" id="KW-0238">DNA-binding</keyword>
<feature type="domain" description="HTH lysR-type" evidence="5">
    <location>
        <begin position="17"/>
        <end position="74"/>
    </location>
</feature>
<dbReference type="PROSITE" id="PS50931">
    <property type="entry name" value="HTH_LYSR"/>
    <property type="match status" value="1"/>
</dbReference>
<dbReference type="SUPFAM" id="SSF53850">
    <property type="entry name" value="Periplasmic binding protein-like II"/>
    <property type="match status" value="1"/>
</dbReference>
<proteinExistence type="inferred from homology"/>
<keyword evidence="4" id="KW-0804">Transcription</keyword>
<dbReference type="EMBL" id="FRDM01000008">
    <property type="protein sequence ID" value="SHN72456.1"/>
    <property type="molecule type" value="Genomic_DNA"/>
</dbReference>
<organism evidence="6 7">
    <name type="scientific">Geodermatophilus obscurus</name>
    <dbReference type="NCBI Taxonomy" id="1861"/>
    <lineage>
        <taxon>Bacteria</taxon>
        <taxon>Bacillati</taxon>
        <taxon>Actinomycetota</taxon>
        <taxon>Actinomycetes</taxon>
        <taxon>Geodermatophilales</taxon>
        <taxon>Geodermatophilaceae</taxon>
        <taxon>Geodermatophilus</taxon>
    </lineage>
</organism>
<evidence type="ECO:0000313" key="7">
    <source>
        <dbReference type="Proteomes" id="UP000184428"/>
    </source>
</evidence>
<evidence type="ECO:0000313" key="6">
    <source>
        <dbReference type="EMBL" id="SHN72456.1"/>
    </source>
</evidence>
<reference evidence="6 7" key="1">
    <citation type="submission" date="2016-12" db="EMBL/GenBank/DDBJ databases">
        <authorList>
            <person name="Song W.-J."/>
            <person name="Kurnit D.M."/>
        </authorList>
    </citation>
    <scope>NUCLEOTIDE SEQUENCE [LARGE SCALE GENOMIC DNA]</scope>
    <source>
        <strain evidence="6 7">DSM 43162</strain>
    </source>
</reference>
<gene>
    <name evidence="6" type="ORF">SAMN05660350_01977</name>
</gene>
<dbReference type="InterPro" id="IPR036390">
    <property type="entry name" value="WH_DNA-bd_sf"/>
</dbReference>
<dbReference type="Pfam" id="PF03466">
    <property type="entry name" value="LysR_substrate"/>
    <property type="match status" value="1"/>
</dbReference>
<dbReference type="Gene3D" id="1.10.10.10">
    <property type="entry name" value="Winged helix-like DNA-binding domain superfamily/Winged helix DNA-binding domain"/>
    <property type="match status" value="1"/>
</dbReference>
<accession>A0A1M7TP53</accession>
<name>A0A1M7TP53_9ACTN</name>
<evidence type="ECO:0000256" key="2">
    <source>
        <dbReference type="ARBA" id="ARBA00023015"/>
    </source>
</evidence>
<dbReference type="GO" id="GO:0003677">
    <property type="term" value="F:DNA binding"/>
    <property type="evidence" value="ECO:0007669"/>
    <property type="project" value="UniProtKB-KW"/>
</dbReference>
<dbReference type="FunFam" id="1.10.10.10:FF:000001">
    <property type="entry name" value="LysR family transcriptional regulator"/>
    <property type="match status" value="1"/>
</dbReference>
<dbReference type="InterPro" id="IPR036388">
    <property type="entry name" value="WH-like_DNA-bd_sf"/>
</dbReference>
<dbReference type="Proteomes" id="UP000184428">
    <property type="component" value="Unassembled WGS sequence"/>
</dbReference>
<sequence length="300" mass="33487">MTLVHVFALPYARIMEWGLRELRFFVTAAEAGSFTEAAAQLYVSQAAVSRTIAGLEKTVGDRLLRRVPRGCELTSTGQQVLPYARRVLAEAERFTEFLTSRHDVLRLGYAWAALGRHTARLHRDWAQCHDALELELVRHNSPTAGLAEGRCDVAIVRRPVDEKRFDSLVVGLERRLVAFASDDPQWSRRRQLSMAEIADRTVIIDPRVGTTSGQLWHGADHPPQFIESTDVDGWLDAIAAGRGVGTTAEATAHHHLRPGVAYRPIKDGPRIPVRLAWWRDHPPNGLGDLVDAITRLYATT</sequence>
<keyword evidence="2" id="KW-0805">Transcription regulation</keyword>
<dbReference type="GO" id="GO:0003700">
    <property type="term" value="F:DNA-binding transcription factor activity"/>
    <property type="evidence" value="ECO:0007669"/>
    <property type="project" value="InterPro"/>
</dbReference>
<evidence type="ECO:0000259" key="5">
    <source>
        <dbReference type="PROSITE" id="PS50931"/>
    </source>
</evidence>
<dbReference type="Gene3D" id="3.40.190.10">
    <property type="entry name" value="Periplasmic binding protein-like II"/>
    <property type="match status" value="2"/>
</dbReference>
<dbReference type="SUPFAM" id="SSF46785">
    <property type="entry name" value="Winged helix' DNA-binding domain"/>
    <property type="match status" value="1"/>
</dbReference>
<evidence type="ECO:0000256" key="1">
    <source>
        <dbReference type="ARBA" id="ARBA00009437"/>
    </source>
</evidence>
<evidence type="ECO:0000256" key="4">
    <source>
        <dbReference type="ARBA" id="ARBA00023163"/>
    </source>
</evidence>
<dbReference type="InterPro" id="IPR005119">
    <property type="entry name" value="LysR_subst-bd"/>
</dbReference>
<dbReference type="PRINTS" id="PR00039">
    <property type="entry name" value="HTHLYSR"/>
</dbReference>
<dbReference type="Pfam" id="PF00126">
    <property type="entry name" value="HTH_1"/>
    <property type="match status" value="1"/>
</dbReference>
<dbReference type="InterPro" id="IPR000847">
    <property type="entry name" value="LysR_HTH_N"/>
</dbReference>
<comment type="similarity">
    <text evidence="1">Belongs to the LysR transcriptional regulatory family.</text>
</comment>
<dbReference type="PANTHER" id="PTHR30346:SF17">
    <property type="entry name" value="LYSR FAMILY TRANSCRIPTIONAL REGULATOR"/>
    <property type="match status" value="1"/>
</dbReference>
<dbReference type="PANTHER" id="PTHR30346">
    <property type="entry name" value="TRANSCRIPTIONAL DUAL REGULATOR HCAR-RELATED"/>
    <property type="match status" value="1"/>
</dbReference>
<dbReference type="AlphaFoldDB" id="A0A1M7TP53"/>
<dbReference type="GO" id="GO:0032993">
    <property type="term" value="C:protein-DNA complex"/>
    <property type="evidence" value="ECO:0007669"/>
    <property type="project" value="TreeGrafter"/>
</dbReference>
<evidence type="ECO:0000256" key="3">
    <source>
        <dbReference type="ARBA" id="ARBA00023125"/>
    </source>
</evidence>
<protein>
    <submittedName>
        <fullName evidence="6">DNA-binding transcriptional regulator, LysR family</fullName>
    </submittedName>
</protein>